<dbReference type="GO" id="GO:0030288">
    <property type="term" value="C:outer membrane-bounded periplasmic space"/>
    <property type="evidence" value="ECO:0007669"/>
    <property type="project" value="TreeGrafter"/>
</dbReference>
<evidence type="ECO:0000313" key="12">
    <source>
        <dbReference type="EMBL" id="ANO50102.1"/>
    </source>
</evidence>
<evidence type="ECO:0000313" key="13">
    <source>
        <dbReference type="Proteomes" id="UP000092695"/>
    </source>
</evidence>
<feature type="compositionally biased region" description="Basic and acidic residues" evidence="6">
    <location>
        <begin position="436"/>
        <end position="494"/>
    </location>
</feature>
<evidence type="ECO:0000259" key="11">
    <source>
        <dbReference type="Pfam" id="PF25967"/>
    </source>
</evidence>
<dbReference type="PANTHER" id="PTHR30097">
    <property type="entry name" value="CATION EFFLUX SYSTEM PROTEIN CUSB"/>
    <property type="match status" value="1"/>
</dbReference>
<dbReference type="Pfam" id="PF25954">
    <property type="entry name" value="Beta-barrel_RND_2"/>
    <property type="match status" value="1"/>
</dbReference>
<sequence length="494" mass="53936">MKFTVPTVIAIAAVLAVGVALGRWWPASTDTPAGSDTAEKEVLYWQAPMDASFRRDAPGKSPMGMDLVPVYAVDAASEDAGVVSIDPRIVNNLGIRTASAELSPLSRRIETVGYVGYDEDTVHHVHTRVDGWIEELSIKASGDRVQRGQVLFALYSPTLVNAQEEYLAALKSRNSALHEASRERLAALGVAADEIERLDRERSVKQRLQVLAHSDGVVAHLGVREGIYVTPSMDVMSIANLDRVWVLVEVFERQSAWLKEGQKAEVELDYLPGVRLTGEVDYIYPELDSGTRTVKARLRFDNAGETLRPNMFARVMIYGTPTSPVVHVPREALIRGGETNRVVLALPDGKFRAQPVEVGIEAGDRVEILSGLSADDSVVTSGQFLIDSESNIESALARLGPADNAVTTDDHAGHAMPSEPAPQDHSGHHGMSMNHGADRGVSDEQVPENHSEHYDVSLECDAEHRISAEHESQDHSEHEGMSMDHAADKEESQR</sequence>
<feature type="domain" description="Heavy metal binding" evidence="7">
    <location>
        <begin position="44"/>
        <end position="70"/>
    </location>
</feature>
<reference evidence="12 13" key="1">
    <citation type="submission" date="2016-06" db="EMBL/GenBank/DDBJ databases">
        <title>Complete genome sequence of a deep-branching marine Gamma Proteobacterium Woeseia oceani type strain XK5.</title>
        <authorList>
            <person name="Mu D."/>
            <person name="Du Z."/>
        </authorList>
    </citation>
    <scope>NUCLEOTIDE SEQUENCE [LARGE SCALE GENOMIC DNA]</scope>
    <source>
        <strain evidence="12 13">XK5</strain>
    </source>
</reference>
<dbReference type="InterPro" id="IPR045800">
    <property type="entry name" value="HMBD"/>
</dbReference>
<dbReference type="Proteomes" id="UP000092695">
    <property type="component" value="Chromosome"/>
</dbReference>
<dbReference type="GO" id="GO:0060003">
    <property type="term" value="P:copper ion export"/>
    <property type="evidence" value="ECO:0007669"/>
    <property type="project" value="TreeGrafter"/>
</dbReference>
<dbReference type="OrthoDB" id="9806939at2"/>
<dbReference type="EMBL" id="CP016268">
    <property type="protein sequence ID" value="ANO50102.1"/>
    <property type="molecule type" value="Genomic_DNA"/>
</dbReference>
<dbReference type="Gene3D" id="2.40.420.20">
    <property type="match status" value="1"/>
</dbReference>
<dbReference type="Pfam" id="PF25967">
    <property type="entry name" value="RND-MFP_C"/>
    <property type="match status" value="1"/>
</dbReference>
<evidence type="ECO:0000259" key="8">
    <source>
        <dbReference type="Pfam" id="PF25869"/>
    </source>
</evidence>
<dbReference type="GO" id="GO:0046686">
    <property type="term" value="P:response to cadmium ion"/>
    <property type="evidence" value="ECO:0007669"/>
    <property type="project" value="UniProtKB-KW"/>
</dbReference>
<keyword evidence="13" id="KW-1185">Reference proteome</keyword>
<keyword evidence="2" id="KW-0813">Transport</keyword>
<dbReference type="AlphaFoldDB" id="A0A193LC66"/>
<organism evidence="12 13">
    <name type="scientific">Woeseia oceani</name>
    <dbReference type="NCBI Taxonomy" id="1548547"/>
    <lineage>
        <taxon>Bacteria</taxon>
        <taxon>Pseudomonadati</taxon>
        <taxon>Pseudomonadota</taxon>
        <taxon>Gammaproteobacteria</taxon>
        <taxon>Woeseiales</taxon>
        <taxon>Woeseiaceae</taxon>
        <taxon>Woeseia</taxon>
    </lineage>
</organism>
<dbReference type="Pfam" id="PF25919">
    <property type="entry name" value="BSH_CusB"/>
    <property type="match status" value="1"/>
</dbReference>
<dbReference type="Pfam" id="PF19335">
    <property type="entry name" value="HMBD"/>
    <property type="match status" value="1"/>
</dbReference>
<dbReference type="GO" id="GO:0022857">
    <property type="term" value="F:transmembrane transporter activity"/>
    <property type="evidence" value="ECO:0007669"/>
    <property type="project" value="InterPro"/>
</dbReference>
<dbReference type="PANTHER" id="PTHR30097:SF15">
    <property type="entry name" value="CATION EFFLUX SYSTEM PROTEIN CUSB"/>
    <property type="match status" value="1"/>
</dbReference>
<dbReference type="InterPro" id="IPR051909">
    <property type="entry name" value="MFP_Cation_Efflux"/>
</dbReference>
<dbReference type="Gene3D" id="6.10.140.730">
    <property type="match status" value="1"/>
</dbReference>
<dbReference type="KEGG" id="woc:BA177_01705"/>
<dbReference type="GO" id="GO:0015679">
    <property type="term" value="P:plasma membrane copper ion transport"/>
    <property type="evidence" value="ECO:0007669"/>
    <property type="project" value="TreeGrafter"/>
</dbReference>
<dbReference type="FunFam" id="2.40.30.170:FF:000010">
    <property type="entry name" value="Efflux RND transporter periplasmic adaptor subunit"/>
    <property type="match status" value="1"/>
</dbReference>
<name>A0A193LC66_9GAMM</name>
<evidence type="ECO:0000259" key="7">
    <source>
        <dbReference type="Pfam" id="PF19335"/>
    </source>
</evidence>
<dbReference type="InterPro" id="IPR006143">
    <property type="entry name" value="RND_pump_MFP"/>
</dbReference>
<evidence type="ECO:0000256" key="2">
    <source>
        <dbReference type="ARBA" id="ARBA00022448"/>
    </source>
</evidence>
<comment type="function">
    <text evidence="5">CzcA and CzcB together would act in zinc efflux nearly as effectively as the complete czc efflux system (CzcABC). The CzcB protein is thought to funnel zinc cations to the CzcA transport protein.</text>
</comment>
<dbReference type="STRING" id="1548547.BA177_01705"/>
<evidence type="ECO:0000256" key="5">
    <source>
        <dbReference type="ARBA" id="ARBA00058766"/>
    </source>
</evidence>
<dbReference type="SUPFAM" id="SSF111369">
    <property type="entry name" value="HlyD-like secretion proteins"/>
    <property type="match status" value="1"/>
</dbReference>
<keyword evidence="4" id="KW-0105">Cadmium resistance</keyword>
<evidence type="ECO:0000259" key="9">
    <source>
        <dbReference type="Pfam" id="PF25919"/>
    </source>
</evidence>
<protein>
    <submittedName>
        <fullName evidence="12">Uncharacterized protein</fullName>
    </submittedName>
</protein>
<dbReference type="GO" id="GO:0016020">
    <property type="term" value="C:membrane"/>
    <property type="evidence" value="ECO:0007669"/>
    <property type="project" value="InterPro"/>
</dbReference>
<dbReference type="InterPro" id="IPR058790">
    <property type="entry name" value="BSH_CusB"/>
</dbReference>
<feature type="domain" description="CusB-like barrel-sandwich hybrid" evidence="9">
    <location>
        <begin position="122"/>
        <end position="239"/>
    </location>
</feature>
<dbReference type="InterPro" id="IPR058791">
    <property type="entry name" value="3HB_CusB"/>
</dbReference>
<dbReference type="Pfam" id="PF25869">
    <property type="entry name" value="3HB_CusB"/>
    <property type="match status" value="1"/>
</dbReference>
<feature type="domain" description="Multidrug resistance protein MdtA-like C-terminal permuted SH3" evidence="11">
    <location>
        <begin position="325"/>
        <end position="382"/>
    </location>
</feature>
<gene>
    <name evidence="12" type="ORF">BA177_01705</name>
</gene>
<evidence type="ECO:0000259" key="10">
    <source>
        <dbReference type="Pfam" id="PF25954"/>
    </source>
</evidence>
<comment type="similarity">
    <text evidence="1">Belongs to the membrane fusion protein (MFP) (TC 8.A.1) family.</text>
</comment>
<evidence type="ECO:0000256" key="6">
    <source>
        <dbReference type="SAM" id="MobiDB-lite"/>
    </source>
</evidence>
<dbReference type="Gene3D" id="2.40.30.170">
    <property type="match status" value="1"/>
</dbReference>
<keyword evidence="3" id="KW-0862">Zinc</keyword>
<feature type="domain" description="CusB-like beta-barrel" evidence="10">
    <location>
        <begin position="243"/>
        <end position="317"/>
    </location>
</feature>
<evidence type="ECO:0000256" key="3">
    <source>
        <dbReference type="ARBA" id="ARBA00022833"/>
    </source>
</evidence>
<dbReference type="InterPro" id="IPR058792">
    <property type="entry name" value="Beta-barrel_RND_2"/>
</dbReference>
<dbReference type="InterPro" id="IPR058627">
    <property type="entry name" value="MdtA-like_C"/>
</dbReference>
<dbReference type="NCBIfam" id="TIGR01730">
    <property type="entry name" value="RND_mfp"/>
    <property type="match status" value="1"/>
</dbReference>
<accession>A0A193LC66</accession>
<feature type="domain" description="CusB-like three alpha-helical bundle" evidence="8">
    <location>
        <begin position="159"/>
        <end position="205"/>
    </location>
</feature>
<proteinExistence type="inferred from homology"/>
<dbReference type="FunFam" id="2.40.420.20:FF:000006">
    <property type="entry name" value="RND family efflux transporter MFP subunit"/>
    <property type="match status" value="1"/>
</dbReference>
<evidence type="ECO:0000256" key="1">
    <source>
        <dbReference type="ARBA" id="ARBA00009477"/>
    </source>
</evidence>
<evidence type="ECO:0000256" key="4">
    <source>
        <dbReference type="ARBA" id="ARBA00043263"/>
    </source>
</evidence>
<dbReference type="GO" id="GO:0046914">
    <property type="term" value="F:transition metal ion binding"/>
    <property type="evidence" value="ECO:0007669"/>
    <property type="project" value="TreeGrafter"/>
</dbReference>
<feature type="region of interest" description="Disordered" evidence="6">
    <location>
        <begin position="404"/>
        <end position="494"/>
    </location>
</feature>